<feature type="transmembrane region" description="Helical" evidence="6">
    <location>
        <begin position="131"/>
        <end position="152"/>
    </location>
</feature>
<evidence type="ECO:0000313" key="8">
    <source>
        <dbReference type="Proteomes" id="UP000094565"/>
    </source>
</evidence>
<feature type="transmembrane region" description="Helical" evidence="6">
    <location>
        <begin position="202"/>
        <end position="223"/>
    </location>
</feature>
<evidence type="ECO:0000256" key="2">
    <source>
        <dbReference type="ARBA" id="ARBA00022448"/>
    </source>
</evidence>
<name>A0A1B2JD40_PICPA</name>
<evidence type="ECO:0000256" key="6">
    <source>
        <dbReference type="SAM" id="Phobius"/>
    </source>
</evidence>
<evidence type="ECO:0000256" key="5">
    <source>
        <dbReference type="ARBA" id="ARBA00023136"/>
    </source>
</evidence>
<feature type="transmembrane region" description="Helical" evidence="6">
    <location>
        <begin position="423"/>
        <end position="445"/>
    </location>
</feature>
<comment type="subcellular location">
    <subcellularLocation>
        <location evidence="1">Membrane</location>
        <topology evidence="1">Multi-pass membrane protein</topology>
    </subcellularLocation>
</comment>
<dbReference type="Gene3D" id="1.20.1250.20">
    <property type="entry name" value="MFS general substrate transporter like domains"/>
    <property type="match status" value="1"/>
</dbReference>
<dbReference type="InterPro" id="IPR036259">
    <property type="entry name" value="MFS_trans_sf"/>
</dbReference>
<protein>
    <submittedName>
        <fullName evidence="7">BA75_02298T0</fullName>
    </submittedName>
</protein>
<evidence type="ECO:0000256" key="4">
    <source>
        <dbReference type="ARBA" id="ARBA00022989"/>
    </source>
</evidence>
<feature type="transmembrane region" description="Helical" evidence="6">
    <location>
        <begin position="17"/>
        <end position="35"/>
    </location>
</feature>
<dbReference type="SUPFAM" id="SSF103473">
    <property type="entry name" value="MFS general substrate transporter"/>
    <property type="match status" value="1"/>
</dbReference>
<evidence type="ECO:0000256" key="3">
    <source>
        <dbReference type="ARBA" id="ARBA00022692"/>
    </source>
</evidence>
<feature type="transmembrane region" description="Helical" evidence="6">
    <location>
        <begin position="396"/>
        <end position="417"/>
    </location>
</feature>
<feature type="transmembrane region" description="Helical" evidence="6">
    <location>
        <begin position="342"/>
        <end position="362"/>
    </location>
</feature>
<dbReference type="AlphaFoldDB" id="A0A1B2JD40"/>
<keyword evidence="8" id="KW-1185">Reference proteome</keyword>
<dbReference type="GO" id="GO:0005886">
    <property type="term" value="C:plasma membrane"/>
    <property type="evidence" value="ECO:0007669"/>
    <property type="project" value="TreeGrafter"/>
</dbReference>
<dbReference type="PANTHER" id="PTHR19432">
    <property type="entry name" value="SUGAR TRANSPORTER"/>
    <property type="match status" value="1"/>
</dbReference>
<feature type="transmembrane region" description="Helical" evidence="6">
    <location>
        <begin position="281"/>
        <end position="301"/>
    </location>
</feature>
<accession>A0A1B2JD40</accession>
<dbReference type="GO" id="GO:0008506">
    <property type="term" value="F:sucrose:proton symporter activity"/>
    <property type="evidence" value="ECO:0007669"/>
    <property type="project" value="TreeGrafter"/>
</dbReference>
<keyword evidence="3 6" id="KW-0812">Transmembrane</keyword>
<dbReference type="PANTHER" id="PTHR19432:SF35">
    <property type="entry name" value="SOLUTE CARRIER FAMILY 45 MEMBER 3 ISOFORM X1"/>
    <property type="match status" value="1"/>
</dbReference>
<proteinExistence type="predicted"/>
<keyword evidence="2" id="KW-0813">Transport</keyword>
<evidence type="ECO:0000313" key="7">
    <source>
        <dbReference type="EMBL" id="ANZ75745.1"/>
    </source>
</evidence>
<evidence type="ECO:0000256" key="1">
    <source>
        <dbReference type="ARBA" id="ARBA00004141"/>
    </source>
</evidence>
<dbReference type="EMBL" id="CP014585">
    <property type="protein sequence ID" value="ANZ75745.1"/>
    <property type="molecule type" value="Genomic_DNA"/>
</dbReference>
<reference evidence="7 8" key="1">
    <citation type="submission" date="2016-02" db="EMBL/GenBank/DDBJ databases">
        <title>Comparative genomic and transcriptomic foundation for Pichia pastoris.</title>
        <authorList>
            <person name="Love K.R."/>
            <person name="Shah K.A."/>
            <person name="Whittaker C.A."/>
            <person name="Wu J."/>
            <person name="Bartlett M.C."/>
            <person name="Ma D."/>
            <person name="Leeson R.L."/>
            <person name="Priest M."/>
            <person name="Young S.K."/>
            <person name="Love J.C."/>
        </authorList>
    </citation>
    <scope>NUCLEOTIDE SEQUENCE [LARGE SCALE GENOMIC DNA]</scope>
    <source>
        <strain evidence="7 8">ATCC 28485</strain>
    </source>
</reference>
<dbReference type="OrthoDB" id="28755at2759"/>
<gene>
    <name evidence="7" type="ORF">ATY40_BA7502298</name>
</gene>
<keyword evidence="4 6" id="KW-1133">Transmembrane helix</keyword>
<dbReference type="Proteomes" id="UP000094565">
    <property type="component" value="Chromosome 2"/>
</dbReference>
<feature type="transmembrane region" description="Helical" evidence="6">
    <location>
        <begin position="88"/>
        <end position="111"/>
    </location>
</feature>
<keyword evidence="5 6" id="KW-0472">Membrane</keyword>
<sequence length="572" mass="63363">MEVGQYAPVSTPKRSKLYIAVLTSIIGALQLSWATEFSEGTPFLLSLGISKAMLALIWIAGPLSGTIGQPIVGIYSDNCRNPLGRRKPFIVGGCLATCFSLWFLSHTVEIAGFLFGGSDGSEDSEIRLRQAAIPFAACGVYMLDFSISVIQASSRAFIVDSVNTDQQQIANAWAARMIGLFNIFGFWLSSTDLTRYFGANSQFKTLATIAAGTLFVATLASCLSVSERDPNIDVGIIAERNRRMERLSKLGLHPDSLGFFGVLRSLYLQTIQSINRLPKQVRLVCIAEFFAWIGYFPMLFYTTTYVGELFLSEKGYTSDDLAKLPTNERQALLDDSVRRGSVALLAHGIITLLVDLLLPLLVDWRLKNMRKSQIHESHAPAWIKYLRVNLAHRCSIANIWIISHVVFISCTLSTLFISTSGQAIVMFGLMGMPWGCALWVPFAMISEELGRIRDIKDFDATSDFQPMDVTELTPHRLIIKKYQAVEHEPGVILGIHNVFVAAPQVISSLGSSLVFKFFKSDSLGMVFRFGGLATLGALYYSTQIETTEKLEAQDWEEVKAEENLDPNLSPHM</sequence>
<feature type="transmembrane region" description="Helical" evidence="6">
    <location>
        <begin position="173"/>
        <end position="190"/>
    </location>
</feature>
<organism evidence="7 8">
    <name type="scientific">Komagataella pastoris</name>
    <name type="common">Yeast</name>
    <name type="synonym">Pichia pastoris</name>
    <dbReference type="NCBI Taxonomy" id="4922"/>
    <lineage>
        <taxon>Eukaryota</taxon>
        <taxon>Fungi</taxon>
        <taxon>Dikarya</taxon>
        <taxon>Ascomycota</taxon>
        <taxon>Saccharomycotina</taxon>
        <taxon>Pichiomycetes</taxon>
        <taxon>Pichiales</taxon>
        <taxon>Pichiaceae</taxon>
        <taxon>Komagataella</taxon>
    </lineage>
</organism>
<feature type="transmembrane region" description="Helical" evidence="6">
    <location>
        <begin position="55"/>
        <end position="76"/>
    </location>
</feature>